<dbReference type="GO" id="GO:0005044">
    <property type="term" value="F:scavenger receptor activity"/>
    <property type="evidence" value="ECO:0007669"/>
    <property type="project" value="InterPro"/>
</dbReference>
<keyword evidence="3" id="KW-0106">Calcium</keyword>
<feature type="chain" id="PRO_5043382459" description="Fucolectin tachylectin-4 pentraxin-1 domain-containing protein" evidence="7">
    <location>
        <begin position="26"/>
        <end position="630"/>
    </location>
</feature>
<keyword evidence="6" id="KW-0812">Transmembrane</keyword>
<evidence type="ECO:0000259" key="8">
    <source>
        <dbReference type="SMART" id="SM00607"/>
    </source>
</evidence>
<evidence type="ECO:0000313" key="10">
    <source>
        <dbReference type="Proteomes" id="UP001497497"/>
    </source>
</evidence>
<dbReference type="EMBL" id="CAXITT010000108">
    <property type="protein sequence ID" value="CAL1532172.1"/>
    <property type="molecule type" value="Genomic_DNA"/>
</dbReference>
<dbReference type="Gene3D" id="2.60.120.260">
    <property type="entry name" value="Galactose-binding domain-like"/>
    <property type="match status" value="1"/>
</dbReference>
<proteinExistence type="predicted"/>
<dbReference type="PANTHER" id="PTHR24043">
    <property type="entry name" value="SCAVENGER RECEPTOR CLASS F"/>
    <property type="match status" value="1"/>
</dbReference>
<dbReference type="InterPro" id="IPR008979">
    <property type="entry name" value="Galactose-bd-like_sf"/>
</dbReference>
<dbReference type="GO" id="GO:0046872">
    <property type="term" value="F:metal ion binding"/>
    <property type="evidence" value="ECO:0007669"/>
    <property type="project" value="UniProtKB-KW"/>
</dbReference>
<organism evidence="9 10">
    <name type="scientific">Lymnaea stagnalis</name>
    <name type="common">Great pond snail</name>
    <name type="synonym">Helix stagnalis</name>
    <dbReference type="NCBI Taxonomy" id="6523"/>
    <lineage>
        <taxon>Eukaryota</taxon>
        <taxon>Metazoa</taxon>
        <taxon>Spiralia</taxon>
        <taxon>Lophotrochozoa</taxon>
        <taxon>Mollusca</taxon>
        <taxon>Gastropoda</taxon>
        <taxon>Heterobranchia</taxon>
        <taxon>Euthyneura</taxon>
        <taxon>Panpulmonata</taxon>
        <taxon>Hygrophila</taxon>
        <taxon>Lymnaeoidea</taxon>
        <taxon>Lymnaeidae</taxon>
        <taxon>Lymnaea</taxon>
    </lineage>
</organism>
<dbReference type="InterPro" id="IPR042635">
    <property type="entry name" value="MEGF10/SREC1/2-like"/>
</dbReference>
<feature type="compositionally biased region" description="Basic and acidic residues" evidence="5">
    <location>
        <begin position="560"/>
        <end position="573"/>
    </location>
</feature>
<evidence type="ECO:0000256" key="4">
    <source>
        <dbReference type="ARBA" id="ARBA00023157"/>
    </source>
</evidence>
<keyword evidence="1" id="KW-0245">EGF-like domain</keyword>
<keyword evidence="6" id="KW-0472">Membrane</keyword>
<dbReference type="PANTHER" id="PTHR24043:SF8">
    <property type="entry name" value="EGF-LIKE DOMAIN-CONTAINING PROTEIN"/>
    <property type="match status" value="1"/>
</dbReference>
<evidence type="ECO:0000256" key="3">
    <source>
        <dbReference type="ARBA" id="ARBA00022837"/>
    </source>
</evidence>
<dbReference type="InterPro" id="IPR006585">
    <property type="entry name" value="FTP1"/>
</dbReference>
<feature type="signal peptide" evidence="7">
    <location>
        <begin position="1"/>
        <end position="25"/>
    </location>
</feature>
<evidence type="ECO:0000256" key="7">
    <source>
        <dbReference type="SAM" id="SignalP"/>
    </source>
</evidence>
<dbReference type="Proteomes" id="UP001497497">
    <property type="component" value="Unassembled WGS sequence"/>
</dbReference>
<keyword evidence="6" id="KW-1133">Transmembrane helix</keyword>
<keyword evidence="4" id="KW-1015">Disulfide bond</keyword>
<name>A0AAV2HE37_LYMST</name>
<feature type="region of interest" description="Disordered" evidence="5">
    <location>
        <begin position="560"/>
        <end position="584"/>
    </location>
</feature>
<evidence type="ECO:0000256" key="2">
    <source>
        <dbReference type="ARBA" id="ARBA00022723"/>
    </source>
</evidence>
<dbReference type="SMART" id="SM00607">
    <property type="entry name" value="FTP"/>
    <property type="match status" value="1"/>
</dbReference>
<feature type="domain" description="Fucolectin tachylectin-4 pentraxin-1" evidence="8">
    <location>
        <begin position="185"/>
        <end position="329"/>
    </location>
</feature>
<dbReference type="Gene3D" id="2.170.300.10">
    <property type="entry name" value="Tie2 ligand-binding domain superfamily"/>
    <property type="match status" value="2"/>
</dbReference>
<evidence type="ECO:0000256" key="1">
    <source>
        <dbReference type="ARBA" id="ARBA00022536"/>
    </source>
</evidence>
<feature type="transmembrane region" description="Helical" evidence="6">
    <location>
        <begin position="529"/>
        <end position="551"/>
    </location>
</feature>
<keyword evidence="7" id="KW-0732">Signal</keyword>
<evidence type="ECO:0000256" key="6">
    <source>
        <dbReference type="SAM" id="Phobius"/>
    </source>
</evidence>
<accession>A0AAV2HE37</accession>
<evidence type="ECO:0000313" key="9">
    <source>
        <dbReference type="EMBL" id="CAL1532172.1"/>
    </source>
</evidence>
<reference evidence="9 10" key="1">
    <citation type="submission" date="2024-04" db="EMBL/GenBank/DDBJ databases">
        <authorList>
            <consortium name="Genoscope - CEA"/>
            <person name="William W."/>
        </authorList>
    </citation>
    <scope>NUCLEOTIDE SEQUENCE [LARGE SCALE GENOMIC DNA]</scope>
</reference>
<dbReference type="SUPFAM" id="SSF49785">
    <property type="entry name" value="Galactose-binding domain-like"/>
    <property type="match status" value="1"/>
</dbReference>
<keyword evidence="2" id="KW-0479">Metal-binding</keyword>
<sequence>MIHMKYTKILILYTFFLIGLGETACDTGWFGTNCEYKCHCAPNTATCDINGKCSAGKCASGWFGPACQYQDLFSQPQVATSSLTATILADRDDNTCLTTNTGNLTVTLNMIYPINWIRLVVKKPDQLHNITISFHDTQNSVTTCGRTVIQDRTMDIICEVIMTINKMSIIGDGVNSLCSLYISGGRNVAVKQMTSQSSIYSESGIIRYSSLAVDGNSDSDFSIGSCSHTSPDEAASNWNVTFSRPQLVNRYILYNRRDFQERLLNFSLSSLNPDKGVVFTYSIPPKVQLIYAVTSSPELVSFVKIFTNVTQILTLCEVEIYGDSVCSTNRFGLDCDKSCNCENKTETCFVATGGCPSGCAAGFYGDGCQNECLELTWGSGCLNNCSSHCVNKTCDKRDGTCDNGCEAGYFMHTCNQTCPSATWGKGCQNDCSDHCLDNPCNVTNGRCDSGCEPGYLGDNCIVQCPKLTWGSQCLKRCSEHCLNKTCDFVNGIKICDFGCDASYNDKLCLDATSLSDYTTGYNNGLGSGIGIGIGVTIAAVVIICIALYIWFKRRQRASSKPRDTTDRHYDHVDPTQSRDTTDRHYDHIDPIQQNEHAYNTADKTGNEYDIVKDVMIFNAKTNSVTRNKAE</sequence>
<keyword evidence="10" id="KW-1185">Reference proteome</keyword>
<dbReference type="AlphaFoldDB" id="A0AAV2HE37"/>
<protein>
    <recommendedName>
        <fullName evidence="8">Fucolectin tachylectin-4 pentraxin-1 domain-containing protein</fullName>
    </recommendedName>
</protein>
<evidence type="ECO:0000256" key="5">
    <source>
        <dbReference type="SAM" id="MobiDB-lite"/>
    </source>
</evidence>
<gene>
    <name evidence="9" type="ORF">GSLYS_00006251001</name>
</gene>
<comment type="caution">
    <text evidence="9">The sequence shown here is derived from an EMBL/GenBank/DDBJ whole genome shotgun (WGS) entry which is preliminary data.</text>
</comment>